<sequence>MTPFARVARRYWYALLAFFVLSVIFSIREAQTQDANGDAYIYWAVGGKFLNDQPLYDPVPGSQEFLYPPIAVLFCQFLALFPFPVAVGLFTFLNFMAWLALLWLTYRFLGIYFPGAALQSAMLVGAVATIRYFWHNIVWVNVNELVALASIGGLYWYLKGRQTIGLGLLTLATWVKVMPLLLIGILFIRRPRHTISWVLVFSGSFAIILFGFRGVSQGVQDHFDYWHITFRPFLLGGKVFTDWIAFGISATLSKLLTAHPDINGVRYHIVSWPPALVGKISLVIRLILVSTTYYYAWRTRRQKIVPLSVLLTTYLTMLLVAGVSWEGHHVTLLLVITGLYQRLTEIGLLRLRRWFAIISIGVGLMTSDLLGSHLSDYVQAFSLITYNVLFLYIIAVWVNQRLTTTEHQISMNTTTAV</sequence>
<feature type="transmembrane region" description="Helical" evidence="8">
    <location>
        <begin position="165"/>
        <end position="188"/>
    </location>
</feature>
<comment type="similarity">
    <text evidence="7">Belongs to the glycosyltransferase 87 family.</text>
</comment>
<reference evidence="9 10" key="1">
    <citation type="journal article" date="2010" name="Stand. Genomic Sci.">
        <title>Complete genome sequence of Spirosoma linguale type strain (1).</title>
        <authorList>
            <person name="Lail K."/>
            <person name="Sikorski J."/>
            <person name="Saunders E."/>
            <person name="Lapidus A."/>
            <person name="Glavina Del Rio T."/>
            <person name="Copeland A."/>
            <person name="Tice H."/>
            <person name="Cheng J.-F."/>
            <person name="Lucas S."/>
            <person name="Nolan M."/>
            <person name="Bruce D."/>
            <person name="Goodwin L."/>
            <person name="Pitluck S."/>
            <person name="Ivanova N."/>
            <person name="Mavromatis K."/>
            <person name="Ovchinnikova G."/>
            <person name="Pati A."/>
            <person name="Chen A."/>
            <person name="Palaniappan K."/>
            <person name="Land M."/>
            <person name="Hauser L."/>
            <person name="Chang Y.-J."/>
            <person name="Jeffries C.D."/>
            <person name="Chain P."/>
            <person name="Brettin T."/>
            <person name="Detter J.C."/>
            <person name="Schuetze A."/>
            <person name="Rohde M."/>
            <person name="Tindall B.J."/>
            <person name="Goeker M."/>
            <person name="Bristow J."/>
            <person name="Eisen J.A."/>
            <person name="Markowitz V."/>
            <person name="Hugenholtz P."/>
            <person name="Kyrpides N.C."/>
            <person name="Klenk H.-P."/>
            <person name="Chen F."/>
        </authorList>
    </citation>
    <scope>NUCLEOTIDE SEQUENCE [LARGE SCALE GENOMIC DNA]</scope>
    <source>
        <strain evidence="10">ATCC 33905 / DSM 74 / LMG 10896 / Claus 1</strain>
    </source>
</reference>
<keyword evidence="6 8" id="KW-0472">Membrane</keyword>
<comment type="subcellular location">
    <subcellularLocation>
        <location evidence="1">Cell membrane</location>
        <topology evidence="1">Multi-pass membrane protein</topology>
    </subcellularLocation>
</comment>
<evidence type="ECO:0000313" key="10">
    <source>
        <dbReference type="Proteomes" id="UP000002028"/>
    </source>
</evidence>
<dbReference type="KEGG" id="sli:Slin_6881"/>
<proteinExistence type="inferred from homology"/>
<dbReference type="RefSeq" id="WP_012931308.1">
    <property type="nucleotide sequence ID" value="NC_013732.1"/>
</dbReference>
<evidence type="ECO:0000256" key="5">
    <source>
        <dbReference type="ARBA" id="ARBA00022989"/>
    </source>
</evidence>
<accession>D2QVJ7</accession>
<evidence type="ECO:0000256" key="8">
    <source>
        <dbReference type="SAM" id="Phobius"/>
    </source>
</evidence>
<keyword evidence="9" id="KW-0614">Plasmid</keyword>
<dbReference type="GO" id="GO:0016758">
    <property type="term" value="F:hexosyltransferase activity"/>
    <property type="evidence" value="ECO:0007669"/>
    <property type="project" value="InterPro"/>
</dbReference>
<gene>
    <name evidence="9" type="ordered locus">Slin_6881</name>
</gene>
<keyword evidence="2" id="KW-1003">Cell membrane</keyword>
<organism evidence="9 10">
    <name type="scientific">Spirosoma linguale (strain ATCC 33905 / DSM 74 / LMG 10896 / Claus 1)</name>
    <dbReference type="NCBI Taxonomy" id="504472"/>
    <lineage>
        <taxon>Bacteria</taxon>
        <taxon>Pseudomonadati</taxon>
        <taxon>Bacteroidota</taxon>
        <taxon>Cytophagia</taxon>
        <taxon>Cytophagales</taxon>
        <taxon>Cytophagaceae</taxon>
        <taxon>Spirosoma</taxon>
    </lineage>
</organism>
<protein>
    <recommendedName>
        <fullName evidence="11">DUF2029 domain-containing protein</fullName>
    </recommendedName>
</protein>
<evidence type="ECO:0000256" key="2">
    <source>
        <dbReference type="ARBA" id="ARBA00022475"/>
    </source>
</evidence>
<name>D2QVJ7_SPILD</name>
<keyword evidence="4 8" id="KW-0812">Transmembrane</keyword>
<evidence type="ECO:0000256" key="3">
    <source>
        <dbReference type="ARBA" id="ARBA00022679"/>
    </source>
</evidence>
<evidence type="ECO:0000256" key="7">
    <source>
        <dbReference type="ARBA" id="ARBA00024033"/>
    </source>
</evidence>
<geneLocation type="plasmid" evidence="9 10">
    <name>pSLIN02</name>
</geneLocation>
<dbReference type="Proteomes" id="UP000002028">
    <property type="component" value="Plasmid pSLIN02"/>
</dbReference>
<keyword evidence="3" id="KW-0808">Transferase</keyword>
<evidence type="ECO:0000313" key="9">
    <source>
        <dbReference type="EMBL" id="ADB42829.1"/>
    </source>
</evidence>
<feature type="transmembrane region" description="Helical" evidence="8">
    <location>
        <begin position="194"/>
        <end position="212"/>
    </location>
</feature>
<feature type="transmembrane region" description="Helical" evidence="8">
    <location>
        <begin position="140"/>
        <end position="158"/>
    </location>
</feature>
<feature type="transmembrane region" description="Helical" evidence="8">
    <location>
        <begin position="71"/>
        <end position="104"/>
    </location>
</feature>
<keyword evidence="5 8" id="KW-1133">Transmembrane helix</keyword>
<dbReference type="AlphaFoldDB" id="D2QVJ7"/>
<feature type="transmembrane region" description="Helical" evidence="8">
    <location>
        <begin position="304"/>
        <end position="321"/>
    </location>
</feature>
<evidence type="ECO:0008006" key="11">
    <source>
        <dbReference type="Google" id="ProtNLM"/>
    </source>
</evidence>
<dbReference type="HOGENOM" id="CLU_658731_0_0_10"/>
<feature type="transmembrane region" description="Helical" evidence="8">
    <location>
        <begin position="276"/>
        <end position="297"/>
    </location>
</feature>
<dbReference type="Pfam" id="PF09594">
    <property type="entry name" value="GT87"/>
    <property type="match status" value="1"/>
</dbReference>
<keyword evidence="10" id="KW-1185">Reference proteome</keyword>
<dbReference type="InterPro" id="IPR018584">
    <property type="entry name" value="GT87"/>
</dbReference>
<dbReference type="EMBL" id="CP001771">
    <property type="protein sequence ID" value="ADB42829.1"/>
    <property type="molecule type" value="Genomic_DNA"/>
</dbReference>
<evidence type="ECO:0000256" key="4">
    <source>
        <dbReference type="ARBA" id="ARBA00022692"/>
    </source>
</evidence>
<evidence type="ECO:0000256" key="1">
    <source>
        <dbReference type="ARBA" id="ARBA00004651"/>
    </source>
</evidence>
<feature type="transmembrane region" description="Helical" evidence="8">
    <location>
        <begin position="111"/>
        <end position="134"/>
    </location>
</feature>
<dbReference type="GO" id="GO:0005886">
    <property type="term" value="C:plasma membrane"/>
    <property type="evidence" value="ECO:0007669"/>
    <property type="project" value="UniProtKB-SubCell"/>
</dbReference>
<feature type="transmembrane region" description="Helical" evidence="8">
    <location>
        <begin position="380"/>
        <end position="398"/>
    </location>
</feature>
<evidence type="ECO:0000256" key="6">
    <source>
        <dbReference type="ARBA" id="ARBA00023136"/>
    </source>
</evidence>